<comment type="caution">
    <text evidence="3">The sequence shown here is derived from an EMBL/GenBank/DDBJ whole genome shotgun (WGS) entry which is preliminary data.</text>
</comment>
<dbReference type="AlphaFoldDB" id="A0A081NTJ9"/>
<dbReference type="SUPFAM" id="SSF56300">
    <property type="entry name" value="Metallo-dependent phosphatases"/>
    <property type="match status" value="1"/>
</dbReference>
<sequence>MTRGFRFIHAADLHLDSPFRGLFGLPDGLRERVKASTFTALERLVDLAVHEQVDFVVVSGDIYDAKDRSLRAQLRFQQALETLAGHGVPAFVIHGNHDPLHDGYSAKLRLPDTVKVFGSDAVESVIVRGRDGEPVARVSGISFGRSAVTDNLTPGYVSHHDGLYHIGILHTNVDGDAGHDNYAPCSLRDLTGGQVDYWALGHIHSRRVLHESPWVVYPGNLQGRHVRETGPRGCYVVDVASGSETQLRFQALDDVRWEVRELSIAGLETEQQLKDALEEELEAACAAADGRAVLARLLLTGRGPLHTALRRSGWLSGLASALRESAASGAEAVWIESIEDRTGAAVSREDLAAKPGFLGDLLRLASEAGESPERLSAFAEEALAPLMGQPQLAALLSELGPEEWAAWLQEAEELAIDLLADGSGAETGWSE</sequence>
<feature type="domain" description="Calcineurin-like phosphoesterase" evidence="2">
    <location>
        <begin position="5"/>
        <end position="205"/>
    </location>
</feature>
<dbReference type="CDD" id="cd00840">
    <property type="entry name" value="MPP_Mre11_N"/>
    <property type="match status" value="1"/>
</dbReference>
<accession>A0A081NTJ9</accession>
<dbReference type="InterPro" id="IPR004843">
    <property type="entry name" value="Calcineurin-like_PHP"/>
</dbReference>
<organism evidence="3 4">
    <name type="scientific">Paenibacillus tyrfis</name>
    <dbReference type="NCBI Taxonomy" id="1501230"/>
    <lineage>
        <taxon>Bacteria</taxon>
        <taxon>Bacillati</taxon>
        <taxon>Bacillota</taxon>
        <taxon>Bacilli</taxon>
        <taxon>Bacillales</taxon>
        <taxon>Paenibacillaceae</taxon>
        <taxon>Paenibacillus</taxon>
    </lineage>
</organism>
<evidence type="ECO:0000259" key="2">
    <source>
        <dbReference type="Pfam" id="PF00149"/>
    </source>
</evidence>
<dbReference type="Proteomes" id="UP000028123">
    <property type="component" value="Unassembled WGS sequence"/>
</dbReference>
<name>A0A081NTJ9_9BACL</name>
<dbReference type="InterPro" id="IPR050535">
    <property type="entry name" value="DNA_Repair-Maintenance_Comp"/>
</dbReference>
<dbReference type="InterPro" id="IPR029052">
    <property type="entry name" value="Metallo-depent_PP-like"/>
</dbReference>
<dbReference type="eggNOG" id="COG0420">
    <property type="taxonomic scope" value="Bacteria"/>
</dbReference>
<evidence type="ECO:0000256" key="1">
    <source>
        <dbReference type="ARBA" id="ARBA00022801"/>
    </source>
</evidence>
<dbReference type="InterPro" id="IPR014576">
    <property type="entry name" value="Pesterase_YhaO"/>
</dbReference>
<protein>
    <recommendedName>
        <fullName evidence="2">Calcineurin-like phosphoesterase domain-containing protein</fullName>
    </recommendedName>
</protein>
<dbReference type="OrthoDB" id="9773856at2"/>
<evidence type="ECO:0000313" key="3">
    <source>
        <dbReference type="EMBL" id="KEQ21772.1"/>
    </source>
</evidence>
<evidence type="ECO:0000313" key="4">
    <source>
        <dbReference type="Proteomes" id="UP000028123"/>
    </source>
</evidence>
<dbReference type="PANTHER" id="PTHR30337:SF7">
    <property type="entry name" value="PHOSPHOESTERASE"/>
    <property type="match status" value="1"/>
</dbReference>
<reference evidence="3 4" key="1">
    <citation type="submission" date="2014-06" db="EMBL/GenBank/DDBJ databases">
        <title>Draft genome sequence of Paenibacillus sp. MSt1.</title>
        <authorList>
            <person name="Aw Y.K."/>
            <person name="Ong K.S."/>
            <person name="Gan H.M."/>
            <person name="Lee S.M."/>
        </authorList>
    </citation>
    <scope>NUCLEOTIDE SEQUENCE [LARGE SCALE GENOMIC DNA]</scope>
    <source>
        <strain evidence="3 4">MSt1</strain>
    </source>
</reference>
<keyword evidence="4" id="KW-1185">Reference proteome</keyword>
<dbReference type="Gene3D" id="3.60.21.10">
    <property type="match status" value="1"/>
</dbReference>
<dbReference type="EMBL" id="JNVM01000063">
    <property type="protein sequence ID" value="KEQ21772.1"/>
    <property type="molecule type" value="Genomic_DNA"/>
</dbReference>
<keyword evidence="1" id="KW-0378">Hydrolase</keyword>
<dbReference type="PIRSF" id="PIRSF033091">
    <property type="entry name" value="Pesterase_YhaO"/>
    <property type="match status" value="1"/>
</dbReference>
<dbReference type="GO" id="GO:0016787">
    <property type="term" value="F:hydrolase activity"/>
    <property type="evidence" value="ECO:0007669"/>
    <property type="project" value="UniProtKB-KW"/>
</dbReference>
<gene>
    <name evidence="3" type="ORF">ET33_33790</name>
</gene>
<dbReference type="InterPro" id="IPR041796">
    <property type="entry name" value="Mre11_N"/>
</dbReference>
<proteinExistence type="predicted"/>
<dbReference type="PANTHER" id="PTHR30337">
    <property type="entry name" value="COMPONENT OF ATP-DEPENDENT DSDNA EXONUCLEASE"/>
    <property type="match status" value="1"/>
</dbReference>
<dbReference type="RefSeq" id="WP_036693553.1">
    <property type="nucleotide sequence ID" value="NZ_JNVM01000063.1"/>
</dbReference>
<dbReference type="Pfam" id="PF00149">
    <property type="entry name" value="Metallophos"/>
    <property type="match status" value="1"/>
</dbReference>